<dbReference type="AlphaFoldDB" id="A0A9P9AJD4"/>
<dbReference type="Pfam" id="PF00561">
    <property type="entry name" value="Abhydrolase_1"/>
    <property type="match status" value="1"/>
</dbReference>
<dbReference type="GO" id="GO:0046464">
    <property type="term" value="P:acylglycerol catabolic process"/>
    <property type="evidence" value="ECO:0007669"/>
    <property type="project" value="TreeGrafter"/>
</dbReference>
<dbReference type="InterPro" id="IPR029058">
    <property type="entry name" value="AB_hydrolase_fold"/>
</dbReference>
<dbReference type="OrthoDB" id="8119704at2759"/>
<dbReference type="Proteomes" id="UP000777438">
    <property type="component" value="Unassembled WGS sequence"/>
</dbReference>
<dbReference type="PANTHER" id="PTHR43798">
    <property type="entry name" value="MONOACYLGLYCEROL LIPASE"/>
    <property type="match status" value="1"/>
</dbReference>
<gene>
    <name evidence="2" type="ORF">B0T10DRAFT_465999</name>
</gene>
<dbReference type="Gene3D" id="3.40.50.1820">
    <property type="entry name" value="alpha/beta hydrolase"/>
    <property type="match status" value="1"/>
</dbReference>
<evidence type="ECO:0000313" key="3">
    <source>
        <dbReference type="Proteomes" id="UP000777438"/>
    </source>
</evidence>
<evidence type="ECO:0000259" key="1">
    <source>
        <dbReference type="Pfam" id="PF00561"/>
    </source>
</evidence>
<dbReference type="InterPro" id="IPR050266">
    <property type="entry name" value="AB_hydrolase_sf"/>
</dbReference>
<feature type="domain" description="AB hydrolase-1" evidence="1">
    <location>
        <begin position="32"/>
        <end position="277"/>
    </location>
</feature>
<keyword evidence="2" id="KW-0378">Hydrolase</keyword>
<organism evidence="2 3">
    <name type="scientific">Thelonectria olida</name>
    <dbReference type="NCBI Taxonomy" id="1576542"/>
    <lineage>
        <taxon>Eukaryota</taxon>
        <taxon>Fungi</taxon>
        <taxon>Dikarya</taxon>
        <taxon>Ascomycota</taxon>
        <taxon>Pezizomycotina</taxon>
        <taxon>Sordariomycetes</taxon>
        <taxon>Hypocreomycetidae</taxon>
        <taxon>Hypocreales</taxon>
        <taxon>Nectriaceae</taxon>
        <taxon>Thelonectria</taxon>
    </lineage>
</organism>
<dbReference type="SUPFAM" id="SSF53474">
    <property type="entry name" value="alpha/beta-Hydrolases"/>
    <property type="match status" value="1"/>
</dbReference>
<evidence type="ECO:0000313" key="2">
    <source>
        <dbReference type="EMBL" id="KAH6873903.1"/>
    </source>
</evidence>
<keyword evidence="3" id="KW-1185">Reference proteome</keyword>
<sequence length="293" mass="31901">MSTQQTAKTQYVDAPNGVRFAYRRIGTGFGVPLVLVTHFRGTMDKWDPLLINILASSRPVITVDYLGVGLSAGEVATSVRQSAADISLFLELVGQTEVDLLGFSLGGYVAQMVALNADPKKVKIRKLILAGTGTSYGPKLVASRNEDVGSVAGTQYVTIDTFKTLFFPKTREGEAAAEAWWARIHERSTATSGEKVSQWLSNGFQDKAKGRNFTAQLETSQGVEGAYDRLPGLKIPVLVANGHDDYMIPTPNSFLIQQLVPNGQLILYPNSGHGFLFQYADLFAKHVLIFLEA</sequence>
<comment type="caution">
    <text evidence="2">The sequence shown here is derived from an EMBL/GenBank/DDBJ whole genome shotgun (WGS) entry which is preliminary data.</text>
</comment>
<dbReference type="GO" id="GO:0047372">
    <property type="term" value="F:monoacylglycerol lipase activity"/>
    <property type="evidence" value="ECO:0007669"/>
    <property type="project" value="TreeGrafter"/>
</dbReference>
<name>A0A9P9AJD4_9HYPO</name>
<dbReference type="PANTHER" id="PTHR43798:SF5">
    <property type="entry name" value="MONOACYLGLYCEROL LIPASE ABHD6"/>
    <property type="match status" value="1"/>
</dbReference>
<dbReference type="InterPro" id="IPR000073">
    <property type="entry name" value="AB_hydrolase_1"/>
</dbReference>
<dbReference type="GO" id="GO:0016020">
    <property type="term" value="C:membrane"/>
    <property type="evidence" value="ECO:0007669"/>
    <property type="project" value="TreeGrafter"/>
</dbReference>
<reference evidence="2 3" key="1">
    <citation type="journal article" date="2021" name="Nat. Commun.">
        <title>Genetic determinants of endophytism in the Arabidopsis root mycobiome.</title>
        <authorList>
            <person name="Mesny F."/>
            <person name="Miyauchi S."/>
            <person name="Thiergart T."/>
            <person name="Pickel B."/>
            <person name="Atanasova L."/>
            <person name="Karlsson M."/>
            <person name="Huettel B."/>
            <person name="Barry K.W."/>
            <person name="Haridas S."/>
            <person name="Chen C."/>
            <person name="Bauer D."/>
            <person name="Andreopoulos W."/>
            <person name="Pangilinan J."/>
            <person name="LaButti K."/>
            <person name="Riley R."/>
            <person name="Lipzen A."/>
            <person name="Clum A."/>
            <person name="Drula E."/>
            <person name="Henrissat B."/>
            <person name="Kohler A."/>
            <person name="Grigoriev I.V."/>
            <person name="Martin F.M."/>
            <person name="Hacquard S."/>
        </authorList>
    </citation>
    <scope>NUCLEOTIDE SEQUENCE [LARGE SCALE GENOMIC DNA]</scope>
    <source>
        <strain evidence="2 3">MPI-CAGE-CH-0241</strain>
    </source>
</reference>
<accession>A0A9P9AJD4</accession>
<dbReference type="EMBL" id="JAGPYM010000043">
    <property type="protein sequence ID" value="KAH6873903.1"/>
    <property type="molecule type" value="Genomic_DNA"/>
</dbReference>
<protein>
    <submittedName>
        <fullName evidence="2">Alpha/Beta hydrolase protein</fullName>
    </submittedName>
</protein>
<proteinExistence type="predicted"/>